<accession>A0A8S5RZN8</accession>
<name>A0A8S5RZN8_9CAUD</name>
<reference evidence="1" key="1">
    <citation type="journal article" date="2021" name="Proc. Natl. Acad. Sci. U.S.A.">
        <title>A Catalog of Tens of Thousands of Viruses from Human Metagenomes Reveals Hidden Associations with Chronic Diseases.</title>
        <authorList>
            <person name="Tisza M.J."/>
            <person name="Buck C.B."/>
        </authorList>
    </citation>
    <scope>NUCLEOTIDE SEQUENCE</scope>
    <source>
        <strain evidence="1">CtNQV2</strain>
    </source>
</reference>
<dbReference type="EMBL" id="BK032510">
    <property type="protein sequence ID" value="DAF43850.1"/>
    <property type="molecule type" value="Genomic_DNA"/>
</dbReference>
<proteinExistence type="predicted"/>
<sequence>MKYWICTYTSTNDQGLGVGVVTKSEEEPRIEWENVEWKEISEDDYNNCLDPVNSSRFINSILDIPQYIITDIVGKVVYEGSYMACEWYKEKGGDVRTFGGNIVLRKTYIENIVKKSMKSVWWNTIQRMIEIEGGKLNLDTIKFVDRIITDKLVPYKHQLSQDKAVLRSFFKTKFITFNDIDTPVENRQIVYDLGEFIRFRLTFGDRPINHEAVVEININLL</sequence>
<organism evidence="1">
    <name type="scientific">Myoviridae sp. ctNQV2</name>
    <dbReference type="NCBI Taxonomy" id="2827683"/>
    <lineage>
        <taxon>Viruses</taxon>
        <taxon>Duplodnaviria</taxon>
        <taxon>Heunggongvirae</taxon>
        <taxon>Uroviricota</taxon>
        <taxon>Caudoviricetes</taxon>
    </lineage>
</organism>
<evidence type="ECO:0000313" key="1">
    <source>
        <dbReference type="EMBL" id="DAF43850.1"/>
    </source>
</evidence>
<protein>
    <submittedName>
        <fullName evidence="1">Uncharacterized protein</fullName>
    </submittedName>
</protein>